<evidence type="ECO:0000256" key="2">
    <source>
        <dbReference type="ARBA" id="ARBA00006739"/>
    </source>
</evidence>
<dbReference type="RefSeq" id="WP_344274839.1">
    <property type="nucleotide sequence ID" value="NZ_BAAAKV010000020.1"/>
</dbReference>
<accession>A0ABN1UTC4</accession>
<gene>
    <name evidence="7" type="ORF">GCM10009654_26140</name>
</gene>
<feature type="compositionally biased region" description="Gly residues" evidence="5">
    <location>
        <begin position="8"/>
        <end position="20"/>
    </location>
</feature>
<keyword evidence="3" id="KW-0328">Glycosyltransferase</keyword>
<comment type="similarity">
    <text evidence="2">Belongs to the glycosyltransferase 2 family.</text>
</comment>
<evidence type="ECO:0000256" key="3">
    <source>
        <dbReference type="ARBA" id="ARBA00022676"/>
    </source>
</evidence>
<name>A0ABN1UTC4_9ACTN</name>
<reference evidence="7 8" key="1">
    <citation type="journal article" date="2019" name="Int. J. Syst. Evol. Microbiol.">
        <title>The Global Catalogue of Microorganisms (GCM) 10K type strain sequencing project: providing services to taxonomists for standard genome sequencing and annotation.</title>
        <authorList>
            <consortium name="The Broad Institute Genomics Platform"/>
            <consortium name="The Broad Institute Genome Sequencing Center for Infectious Disease"/>
            <person name="Wu L."/>
            <person name="Ma J."/>
        </authorList>
    </citation>
    <scope>NUCLEOTIDE SEQUENCE [LARGE SCALE GENOMIC DNA]</scope>
    <source>
        <strain evidence="7 8">JCM 12696</strain>
    </source>
</reference>
<evidence type="ECO:0000313" key="7">
    <source>
        <dbReference type="EMBL" id="GAA1167766.1"/>
    </source>
</evidence>
<comment type="caution">
    <text evidence="7">The sequence shown here is derived from an EMBL/GenBank/DDBJ whole genome shotgun (WGS) entry which is preliminary data.</text>
</comment>
<dbReference type="PANTHER" id="PTHR43179">
    <property type="entry name" value="RHAMNOSYLTRANSFERASE WBBL"/>
    <property type="match status" value="1"/>
</dbReference>
<sequence length="358" mass="37786">MTSPDGSGTPGRPGGPGPAGDRGVPAGPAAEAEYTVVVPTLGRDCLADCLRALATAEGPPPREVVVVDDRPLPWPALPLAAAGALRNRVRTLTTWGRGPAAARNAGLRTAGTPWVVFLDDDVRVRGDWGHALAADLTTAPARTAGVQGRLRVPLPAHRRPTDWERGTAGLEHAAWATADMAYRVRALEEVGGFDERFRRAFREDADLALRVQDAGWTLRTGSRVTYHPVRSVDRWVSLRAQRGNADDALMARLHGPGWWARARAPRGRPAAHLVVTGAAVAAPVLAVTGRRGAAAVAGALWVLGTAEFARARIAPGPRTTAEVSTMLCTSVLIPPLAVGHRLAGLVRHRGATAWRGAL</sequence>
<organism evidence="7 8">
    <name type="scientific">Streptomyces hebeiensis</name>
    <dbReference type="NCBI Taxonomy" id="229486"/>
    <lineage>
        <taxon>Bacteria</taxon>
        <taxon>Bacillati</taxon>
        <taxon>Actinomycetota</taxon>
        <taxon>Actinomycetes</taxon>
        <taxon>Kitasatosporales</taxon>
        <taxon>Streptomycetaceae</taxon>
        <taxon>Streptomyces</taxon>
    </lineage>
</organism>
<dbReference type="PANTHER" id="PTHR43179:SF12">
    <property type="entry name" value="GALACTOFURANOSYLTRANSFERASE GLFT2"/>
    <property type="match status" value="1"/>
</dbReference>
<keyword evidence="4" id="KW-0808">Transferase</keyword>
<evidence type="ECO:0000256" key="1">
    <source>
        <dbReference type="ARBA" id="ARBA00004776"/>
    </source>
</evidence>
<dbReference type="SUPFAM" id="SSF53448">
    <property type="entry name" value="Nucleotide-diphospho-sugar transferases"/>
    <property type="match status" value="1"/>
</dbReference>
<dbReference type="InterPro" id="IPR001173">
    <property type="entry name" value="Glyco_trans_2-like"/>
</dbReference>
<evidence type="ECO:0000256" key="5">
    <source>
        <dbReference type="SAM" id="MobiDB-lite"/>
    </source>
</evidence>
<proteinExistence type="inferred from homology"/>
<evidence type="ECO:0000313" key="8">
    <source>
        <dbReference type="Proteomes" id="UP001501371"/>
    </source>
</evidence>
<dbReference type="EMBL" id="BAAAKV010000020">
    <property type="protein sequence ID" value="GAA1167766.1"/>
    <property type="molecule type" value="Genomic_DNA"/>
</dbReference>
<evidence type="ECO:0000256" key="4">
    <source>
        <dbReference type="ARBA" id="ARBA00022679"/>
    </source>
</evidence>
<feature type="domain" description="Glycosyltransferase 2-like" evidence="6">
    <location>
        <begin position="35"/>
        <end position="149"/>
    </location>
</feature>
<dbReference type="Pfam" id="PF00535">
    <property type="entry name" value="Glycos_transf_2"/>
    <property type="match status" value="1"/>
</dbReference>
<protein>
    <submittedName>
        <fullName evidence="7">Glycosyltransferase</fullName>
    </submittedName>
</protein>
<dbReference type="Proteomes" id="UP001501371">
    <property type="component" value="Unassembled WGS sequence"/>
</dbReference>
<keyword evidence="8" id="KW-1185">Reference proteome</keyword>
<dbReference type="Gene3D" id="3.90.550.10">
    <property type="entry name" value="Spore Coat Polysaccharide Biosynthesis Protein SpsA, Chain A"/>
    <property type="match status" value="1"/>
</dbReference>
<feature type="region of interest" description="Disordered" evidence="5">
    <location>
        <begin position="1"/>
        <end position="27"/>
    </location>
</feature>
<comment type="pathway">
    <text evidence="1">Cell wall biogenesis; cell wall polysaccharide biosynthesis.</text>
</comment>
<dbReference type="InterPro" id="IPR029044">
    <property type="entry name" value="Nucleotide-diphossugar_trans"/>
</dbReference>
<evidence type="ECO:0000259" key="6">
    <source>
        <dbReference type="Pfam" id="PF00535"/>
    </source>
</evidence>